<accession>A0A1G1Y6P5</accession>
<protein>
    <submittedName>
        <fullName evidence="2">Secondary thiamine-phosphate synthase enzyme</fullName>
    </submittedName>
</protein>
<dbReference type="SUPFAM" id="SSF111038">
    <property type="entry name" value="YjbQ-like"/>
    <property type="match status" value="1"/>
</dbReference>
<evidence type="ECO:0000256" key="1">
    <source>
        <dbReference type="ARBA" id="ARBA00005534"/>
    </source>
</evidence>
<dbReference type="Gene3D" id="2.60.120.460">
    <property type="entry name" value="YjbQ-like"/>
    <property type="match status" value="1"/>
</dbReference>
<dbReference type="Pfam" id="PF01894">
    <property type="entry name" value="YjbQ"/>
    <property type="match status" value="1"/>
</dbReference>
<sequence length="138" mass="15122">MIYSSNLKISTKGFCDIIDITNEVEKIVKQSKVKNGLAVVFVPGSTAGVTTLEADANLEQDLKEALEIIAPENKTYHHDEKWGDGNGFSHVRASLIGPSLNVPIKNSQLILGTWQQIVLCDFDNKARDRAVTVQVIGE</sequence>
<dbReference type="InterPro" id="IPR001602">
    <property type="entry name" value="UPF0047_YjbQ-like"/>
</dbReference>
<evidence type="ECO:0000313" key="3">
    <source>
        <dbReference type="Proteomes" id="UP000178747"/>
    </source>
</evidence>
<dbReference type="PANTHER" id="PTHR30615:SF8">
    <property type="entry name" value="UPF0047 PROTEIN C4A8.02C"/>
    <property type="match status" value="1"/>
</dbReference>
<dbReference type="NCBIfam" id="TIGR00149">
    <property type="entry name" value="TIGR00149_YjbQ"/>
    <property type="match status" value="1"/>
</dbReference>
<gene>
    <name evidence="2" type="ORF">A3J62_01465</name>
</gene>
<dbReference type="InterPro" id="IPR035917">
    <property type="entry name" value="YjbQ-like_sf"/>
</dbReference>
<evidence type="ECO:0000313" key="2">
    <source>
        <dbReference type="EMBL" id="OGY47854.1"/>
    </source>
</evidence>
<dbReference type="AlphaFoldDB" id="A0A1G1Y6P5"/>
<dbReference type="Proteomes" id="UP000178747">
    <property type="component" value="Unassembled WGS sequence"/>
</dbReference>
<organism evidence="2 3">
    <name type="scientific">Candidatus Buchananbacteria bacterium RIFCSPHIGHO2_02_FULL_38_8</name>
    <dbReference type="NCBI Taxonomy" id="1797538"/>
    <lineage>
        <taxon>Bacteria</taxon>
        <taxon>Candidatus Buchananiibacteriota</taxon>
    </lineage>
</organism>
<comment type="similarity">
    <text evidence="1">Belongs to the UPF0047 family.</text>
</comment>
<name>A0A1G1Y6P5_9BACT</name>
<proteinExistence type="inferred from homology"/>
<reference evidence="2 3" key="1">
    <citation type="journal article" date="2016" name="Nat. Commun.">
        <title>Thousands of microbial genomes shed light on interconnected biogeochemical processes in an aquifer system.</title>
        <authorList>
            <person name="Anantharaman K."/>
            <person name="Brown C.T."/>
            <person name="Hug L.A."/>
            <person name="Sharon I."/>
            <person name="Castelle C.J."/>
            <person name="Probst A.J."/>
            <person name="Thomas B.C."/>
            <person name="Singh A."/>
            <person name="Wilkins M.J."/>
            <person name="Karaoz U."/>
            <person name="Brodie E.L."/>
            <person name="Williams K.H."/>
            <person name="Hubbard S.S."/>
            <person name="Banfield J.F."/>
        </authorList>
    </citation>
    <scope>NUCLEOTIDE SEQUENCE [LARGE SCALE GENOMIC DNA]</scope>
</reference>
<dbReference type="PANTHER" id="PTHR30615">
    <property type="entry name" value="UNCHARACTERIZED PROTEIN YJBQ-RELATED"/>
    <property type="match status" value="1"/>
</dbReference>
<dbReference type="EMBL" id="MHIH01000013">
    <property type="protein sequence ID" value="OGY47854.1"/>
    <property type="molecule type" value="Genomic_DNA"/>
</dbReference>
<dbReference type="PIRSF" id="PIRSF004681">
    <property type="entry name" value="UCP004681"/>
    <property type="match status" value="1"/>
</dbReference>
<comment type="caution">
    <text evidence="2">The sequence shown here is derived from an EMBL/GenBank/DDBJ whole genome shotgun (WGS) entry which is preliminary data.</text>
</comment>